<evidence type="ECO:0000256" key="7">
    <source>
        <dbReference type="RuleBase" id="RU079119"/>
    </source>
</evidence>
<dbReference type="InterPro" id="IPR039859">
    <property type="entry name" value="PFA4/ZDH16/20/ERF2-like"/>
</dbReference>
<dbReference type="OrthoDB" id="9909019at2759"/>
<dbReference type="AlphaFoldDB" id="A0A7J7JLY8"/>
<evidence type="ECO:0000256" key="3">
    <source>
        <dbReference type="ARBA" id="ARBA00022692"/>
    </source>
</evidence>
<feature type="transmembrane region" description="Helical" evidence="7">
    <location>
        <begin position="246"/>
        <end position="277"/>
    </location>
</feature>
<feature type="domain" description="Palmitoyltransferase DHHC" evidence="9">
    <location>
        <begin position="127"/>
        <end position="287"/>
    </location>
</feature>
<dbReference type="EC" id="2.3.1.225" evidence="7"/>
<protein>
    <recommendedName>
        <fullName evidence="7">Palmitoyltransferase</fullName>
        <ecNumber evidence="7">2.3.1.225</ecNumber>
    </recommendedName>
</protein>
<evidence type="ECO:0000256" key="5">
    <source>
        <dbReference type="ARBA" id="ARBA00023136"/>
    </source>
</evidence>
<keyword evidence="11" id="KW-1185">Reference proteome</keyword>
<evidence type="ECO:0000256" key="8">
    <source>
        <dbReference type="SAM" id="MobiDB-lite"/>
    </source>
</evidence>
<reference evidence="10" key="1">
    <citation type="submission" date="2020-06" db="EMBL/GenBank/DDBJ databases">
        <title>Draft genome of Bugula neritina, a colonial animal packing powerful symbionts and potential medicines.</title>
        <authorList>
            <person name="Rayko M."/>
        </authorList>
    </citation>
    <scope>NUCLEOTIDE SEQUENCE [LARGE SCALE GENOMIC DNA]</scope>
    <source>
        <strain evidence="10">Kwan_BN1</strain>
    </source>
</reference>
<dbReference type="InterPro" id="IPR001594">
    <property type="entry name" value="Palmitoyltrfase_DHHC"/>
</dbReference>
<sequence length="351" mass="39468">MELVIEAIILDYDHLKIILGGSEESVTMLESRLPSRTNGLNLPLHPLQFLVLFVLIYFGLIWNCVTVPALPTVWQPAGYTILAVILISHVITYAVATIIDPADEMISHRLVKGTSASLDRSIHKHAIENNFCYLCECMVGDKSKHCSICNKCVEVFDHHCVWLNNCVGRKNYRTFIACLFTGLMGSIIIGSINLMLFIAYFTDKNRGDILQPYAELLKTSTESQVSTVTTGTAQFYLFFRPAPYEAFLAIVALTTVMGFIASGLLVHLLGFHVYLWFKKLTTYELIIQEREKADLEAQRKASNPSIQEREEQATTSTSCLKSVKPKRSIVPVSTTSMKELQQKQKTEYSLV</sequence>
<evidence type="ECO:0000256" key="6">
    <source>
        <dbReference type="ARBA" id="ARBA00023315"/>
    </source>
</evidence>
<dbReference type="Pfam" id="PF01529">
    <property type="entry name" value="DHHC"/>
    <property type="match status" value="1"/>
</dbReference>
<dbReference type="GO" id="GO:0006612">
    <property type="term" value="P:protein targeting to membrane"/>
    <property type="evidence" value="ECO:0007669"/>
    <property type="project" value="TreeGrafter"/>
</dbReference>
<keyword evidence="2 7" id="KW-0808">Transferase</keyword>
<comment type="similarity">
    <text evidence="7">Belongs to the DHHC palmitoyltransferase family.</text>
</comment>
<evidence type="ECO:0000313" key="11">
    <source>
        <dbReference type="Proteomes" id="UP000593567"/>
    </source>
</evidence>
<feature type="transmembrane region" description="Helical" evidence="7">
    <location>
        <begin position="77"/>
        <end position="99"/>
    </location>
</feature>
<gene>
    <name evidence="10" type="ORF">EB796_015019</name>
</gene>
<comment type="caution">
    <text evidence="10">The sequence shown here is derived from an EMBL/GenBank/DDBJ whole genome shotgun (WGS) entry which is preliminary data.</text>
</comment>
<evidence type="ECO:0000256" key="2">
    <source>
        <dbReference type="ARBA" id="ARBA00022679"/>
    </source>
</evidence>
<evidence type="ECO:0000313" key="10">
    <source>
        <dbReference type="EMBL" id="KAF6026671.1"/>
    </source>
</evidence>
<comment type="catalytic activity">
    <reaction evidence="7">
        <text>L-cysteinyl-[protein] + hexadecanoyl-CoA = S-hexadecanoyl-L-cysteinyl-[protein] + CoA</text>
        <dbReference type="Rhea" id="RHEA:36683"/>
        <dbReference type="Rhea" id="RHEA-COMP:10131"/>
        <dbReference type="Rhea" id="RHEA-COMP:11032"/>
        <dbReference type="ChEBI" id="CHEBI:29950"/>
        <dbReference type="ChEBI" id="CHEBI:57287"/>
        <dbReference type="ChEBI" id="CHEBI:57379"/>
        <dbReference type="ChEBI" id="CHEBI:74151"/>
        <dbReference type="EC" id="2.3.1.225"/>
    </reaction>
</comment>
<keyword evidence="3 7" id="KW-0812">Transmembrane</keyword>
<evidence type="ECO:0000256" key="1">
    <source>
        <dbReference type="ARBA" id="ARBA00004141"/>
    </source>
</evidence>
<evidence type="ECO:0000259" key="9">
    <source>
        <dbReference type="Pfam" id="PF01529"/>
    </source>
</evidence>
<feature type="transmembrane region" description="Helical" evidence="7">
    <location>
        <begin position="175"/>
        <end position="201"/>
    </location>
</feature>
<proteinExistence type="inferred from homology"/>
<keyword evidence="5 7" id="KW-0472">Membrane</keyword>
<dbReference type="GO" id="GO:0019706">
    <property type="term" value="F:protein-cysteine S-palmitoyltransferase activity"/>
    <property type="evidence" value="ECO:0007669"/>
    <property type="project" value="UniProtKB-EC"/>
</dbReference>
<dbReference type="GO" id="GO:0016020">
    <property type="term" value="C:membrane"/>
    <property type="evidence" value="ECO:0007669"/>
    <property type="project" value="UniProtKB-SubCell"/>
</dbReference>
<evidence type="ECO:0000256" key="4">
    <source>
        <dbReference type="ARBA" id="ARBA00022989"/>
    </source>
</evidence>
<comment type="subcellular location">
    <subcellularLocation>
        <location evidence="1">Membrane</location>
        <topology evidence="1">Multi-pass membrane protein</topology>
    </subcellularLocation>
</comment>
<dbReference type="GO" id="GO:0005794">
    <property type="term" value="C:Golgi apparatus"/>
    <property type="evidence" value="ECO:0007669"/>
    <property type="project" value="TreeGrafter"/>
</dbReference>
<dbReference type="PROSITE" id="PS50216">
    <property type="entry name" value="DHHC"/>
    <property type="match status" value="1"/>
</dbReference>
<comment type="domain">
    <text evidence="7">The DHHC domain is required for palmitoyltransferase activity.</text>
</comment>
<accession>A0A7J7JLY8</accession>
<dbReference type="PANTHER" id="PTHR22883:SF203">
    <property type="entry name" value="PALMITOYLTRANSFERASE"/>
    <property type="match status" value="1"/>
</dbReference>
<dbReference type="PANTHER" id="PTHR22883">
    <property type="entry name" value="ZINC FINGER DHHC DOMAIN CONTAINING PROTEIN"/>
    <property type="match status" value="1"/>
</dbReference>
<keyword evidence="4 7" id="KW-1133">Transmembrane helix</keyword>
<keyword evidence="6 7" id="KW-0012">Acyltransferase</keyword>
<dbReference type="Proteomes" id="UP000593567">
    <property type="component" value="Unassembled WGS sequence"/>
</dbReference>
<dbReference type="GO" id="GO:0005783">
    <property type="term" value="C:endoplasmic reticulum"/>
    <property type="evidence" value="ECO:0007669"/>
    <property type="project" value="TreeGrafter"/>
</dbReference>
<organism evidence="10 11">
    <name type="scientific">Bugula neritina</name>
    <name type="common">Brown bryozoan</name>
    <name type="synonym">Sertularia neritina</name>
    <dbReference type="NCBI Taxonomy" id="10212"/>
    <lineage>
        <taxon>Eukaryota</taxon>
        <taxon>Metazoa</taxon>
        <taxon>Spiralia</taxon>
        <taxon>Lophotrochozoa</taxon>
        <taxon>Bryozoa</taxon>
        <taxon>Gymnolaemata</taxon>
        <taxon>Cheilostomatida</taxon>
        <taxon>Flustrina</taxon>
        <taxon>Buguloidea</taxon>
        <taxon>Bugulidae</taxon>
        <taxon>Bugula</taxon>
    </lineage>
</organism>
<name>A0A7J7JLY8_BUGNE</name>
<feature type="region of interest" description="Disordered" evidence="8">
    <location>
        <begin position="298"/>
        <end position="327"/>
    </location>
</feature>
<dbReference type="EMBL" id="VXIV02002227">
    <property type="protein sequence ID" value="KAF6026671.1"/>
    <property type="molecule type" value="Genomic_DNA"/>
</dbReference>
<feature type="transmembrane region" description="Helical" evidence="7">
    <location>
        <begin position="49"/>
        <end position="71"/>
    </location>
</feature>